<dbReference type="Pfam" id="PF07760">
    <property type="entry name" value="DUF1616"/>
    <property type="match status" value="1"/>
</dbReference>
<gene>
    <name evidence="3" type="ORF">L0665_10390</name>
</gene>
<dbReference type="InterPro" id="IPR014495">
    <property type="entry name" value="UCP018671"/>
</dbReference>
<evidence type="ECO:0000259" key="2">
    <source>
        <dbReference type="Pfam" id="PF07760"/>
    </source>
</evidence>
<feature type="transmembrane region" description="Helical" evidence="1">
    <location>
        <begin position="49"/>
        <end position="69"/>
    </location>
</feature>
<dbReference type="Proteomes" id="UP001143747">
    <property type="component" value="Unassembled WGS sequence"/>
</dbReference>
<keyword evidence="1" id="KW-1133">Transmembrane helix</keyword>
<proteinExistence type="predicted"/>
<comment type="caution">
    <text evidence="3">The sequence shown here is derived from an EMBL/GenBank/DDBJ whole genome shotgun (WGS) entry which is preliminary data.</text>
</comment>
<dbReference type="InterPro" id="IPR011674">
    <property type="entry name" value="DUF1616"/>
</dbReference>
<feature type="transmembrane region" description="Helical" evidence="1">
    <location>
        <begin position="81"/>
        <end position="99"/>
    </location>
</feature>
<feature type="transmembrane region" description="Helical" evidence="1">
    <location>
        <begin position="23"/>
        <end position="42"/>
    </location>
</feature>
<sequence length="328" mass="36606">MTKSPTTEDLYTAFGTGIWFRDLVGILVWLGIAVLTIYVPYLNESPLRIVFALPVVLFIPGYALIAALFPGNEEIDTLERIALSFGLSIAVVPLIGLALNYTPWGIRLDPIVISLVIFTVLMVLAAHCRRALLAPEERFAMPVQSWCTEAKTELFSEDQSTLDRALSYILIIAIVAAVVTTIYVIVVPKEGEHFTEFYILGEGGMAADYPDRLTVGTPQPVIIGVGNHEFRPVDYTIEVWEMNQEWIAEENRSEIYSMGLLDRIPVSVPHNETTEIPYSFTVTDGGTNRIQFLLFTDTVPDDSVSGTERINASYRDLHLWVDVRPSYG</sequence>
<organism evidence="3 4">
    <name type="scientific">Methanogenium marinum</name>
    <dbReference type="NCBI Taxonomy" id="348610"/>
    <lineage>
        <taxon>Archaea</taxon>
        <taxon>Methanobacteriati</taxon>
        <taxon>Methanobacteriota</taxon>
        <taxon>Stenosarchaea group</taxon>
        <taxon>Methanomicrobia</taxon>
        <taxon>Methanomicrobiales</taxon>
        <taxon>Methanomicrobiaceae</taxon>
        <taxon>Methanogenium</taxon>
    </lineage>
</organism>
<name>A0A9Q4KUB4_9EURY</name>
<feature type="transmembrane region" description="Helical" evidence="1">
    <location>
        <begin position="165"/>
        <end position="186"/>
    </location>
</feature>
<keyword evidence="4" id="KW-1185">Reference proteome</keyword>
<evidence type="ECO:0000313" key="3">
    <source>
        <dbReference type="EMBL" id="MDE4909016.1"/>
    </source>
</evidence>
<feature type="domain" description="DUF1616" evidence="2">
    <location>
        <begin position="26"/>
        <end position="322"/>
    </location>
</feature>
<dbReference type="AlphaFoldDB" id="A0A9Q4KUB4"/>
<dbReference type="PIRSF" id="PIRSF018671">
    <property type="entry name" value="UCP018671"/>
    <property type="match status" value="1"/>
</dbReference>
<keyword evidence="1" id="KW-0812">Transmembrane</keyword>
<feature type="transmembrane region" description="Helical" evidence="1">
    <location>
        <begin position="111"/>
        <end position="132"/>
    </location>
</feature>
<dbReference type="RefSeq" id="WP_274925623.1">
    <property type="nucleotide sequence ID" value="NZ_JAKELO010000002.1"/>
</dbReference>
<keyword evidence="1" id="KW-0472">Membrane</keyword>
<protein>
    <submittedName>
        <fullName evidence="3">DUF1616 domain-containing protein</fullName>
    </submittedName>
</protein>
<evidence type="ECO:0000256" key="1">
    <source>
        <dbReference type="SAM" id="Phobius"/>
    </source>
</evidence>
<evidence type="ECO:0000313" key="4">
    <source>
        <dbReference type="Proteomes" id="UP001143747"/>
    </source>
</evidence>
<reference evidence="3" key="1">
    <citation type="submission" date="2022-01" db="EMBL/GenBank/DDBJ databases">
        <title>Draft genome of Methanogenium marinum DSM 15558.</title>
        <authorList>
            <person name="Chen S.-C."/>
            <person name="You Y.-T."/>
        </authorList>
    </citation>
    <scope>NUCLEOTIDE SEQUENCE</scope>
    <source>
        <strain evidence="3">DSM 15558</strain>
    </source>
</reference>
<dbReference type="EMBL" id="JAKELO010000002">
    <property type="protein sequence ID" value="MDE4909016.1"/>
    <property type="molecule type" value="Genomic_DNA"/>
</dbReference>
<accession>A0A9Q4KUB4</accession>